<keyword evidence="4 5" id="KW-0472">Membrane</keyword>
<reference evidence="6" key="1">
    <citation type="journal article" date="2014" name="Front. Microbiol.">
        <title>High frequency of phylogenetically diverse reductive dehalogenase-homologous genes in deep subseafloor sedimentary metagenomes.</title>
        <authorList>
            <person name="Kawai M."/>
            <person name="Futagami T."/>
            <person name="Toyoda A."/>
            <person name="Takaki Y."/>
            <person name="Nishi S."/>
            <person name="Hori S."/>
            <person name="Arai W."/>
            <person name="Tsubouchi T."/>
            <person name="Morono Y."/>
            <person name="Uchiyama I."/>
            <person name="Ito T."/>
            <person name="Fujiyama A."/>
            <person name="Inagaki F."/>
            <person name="Takami H."/>
        </authorList>
    </citation>
    <scope>NUCLEOTIDE SEQUENCE</scope>
    <source>
        <strain evidence="6">Expedition CK06-06</strain>
    </source>
</reference>
<dbReference type="GO" id="GO:0006465">
    <property type="term" value="P:signal peptide processing"/>
    <property type="evidence" value="ECO:0007669"/>
    <property type="project" value="InterPro"/>
</dbReference>
<feature type="transmembrane region" description="Helical" evidence="5">
    <location>
        <begin position="95"/>
        <end position="113"/>
    </location>
</feature>
<sequence length="133" mass="14706">GSMEPQLKVGGVVVTHPVEAEDIKVGDTITFNPPLSEKPTSHRVIAVEESSSLHFQTKGDANEDADPFVVPAQNVVGKVCLHIPYFGYVTQFVKTPLGFLLTLCLPGLIIMGMEMRNIWRVLTEGQIEQKYRI</sequence>
<comment type="subcellular location">
    <subcellularLocation>
        <location evidence="1">Membrane</location>
    </subcellularLocation>
</comment>
<dbReference type="GO" id="GO:0016020">
    <property type="term" value="C:membrane"/>
    <property type="evidence" value="ECO:0007669"/>
    <property type="project" value="UniProtKB-SubCell"/>
</dbReference>
<evidence type="ECO:0000256" key="1">
    <source>
        <dbReference type="ARBA" id="ARBA00004370"/>
    </source>
</evidence>
<comment type="caution">
    <text evidence="6">The sequence shown here is derived from an EMBL/GenBank/DDBJ whole genome shotgun (WGS) entry which is preliminary data.</text>
</comment>
<name>X1JRG9_9ZZZZ</name>
<dbReference type="SUPFAM" id="SSF51306">
    <property type="entry name" value="LexA/Signal peptidase"/>
    <property type="match status" value="1"/>
</dbReference>
<dbReference type="PANTHER" id="PTHR10806">
    <property type="entry name" value="SIGNAL PEPTIDASE COMPLEX CATALYTIC SUBUNIT SEC11"/>
    <property type="match status" value="1"/>
</dbReference>
<evidence type="ECO:0000256" key="4">
    <source>
        <dbReference type="ARBA" id="ARBA00023136"/>
    </source>
</evidence>
<evidence type="ECO:0008006" key="7">
    <source>
        <dbReference type="Google" id="ProtNLM"/>
    </source>
</evidence>
<organism evidence="6">
    <name type="scientific">marine sediment metagenome</name>
    <dbReference type="NCBI Taxonomy" id="412755"/>
    <lineage>
        <taxon>unclassified sequences</taxon>
        <taxon>metagenomes</taxon>
        <taxon>ecological metagenomes</taxon>
    </lineage>
</organism>
<keyword evidence="2 5" id="KW-0812">Transmembrane</keyword>
<dbReference type="EMBL" id="BARU01031237">
    <property type="protein sequence ID" value="GAH72398.1"/>
    <property type="molecule type" value="Genomic_DNA"/>
</dbReference>
<dbReference type="GO" id="GO:0004252">
    <property type="term" value="F:serine-type endopeptidase activity"/>
    <property type="evidence" value="ECO:0007669"/>
    <property type="project" value="InterPro"/>
</dbReference>
<evidence type="ECO:0000256" key="3">
    <source>
        <dbReference type="ARBA" id="ARBA00022989"/>
    </source>
</evidence>
<protein>
    <recommendedName>
        <fullName evidence="7">Peptidase S26 domain-containing protein</fullName>
    </recommendedName>
</protein>
<dbReference type="PANTHER" id="PTHR10806:SF6">
    <property type="entry name" value="SIGNAL PEPTIDASE COMPLEX CATALYTIC SUBUNIT SEC11"/>
    <property type="match status" value="1"/>
</dbReference>
<gene>
    <name evidence="6" type="ORF">S03H2_49433</name>
</gene>
<dbReference type="InterPro" id="IPR001733">
    <property type="entry name" value="Peptidase_S26B"/>
</dbReference>
<dbReference type="CDD" id="cd06530">
    <property type="entry name" value="S26_SPase_I"/>
    <property type="match status" value="1"/>
</dbReference>
<keyword evidence="3 5" id="KW-1133">Transmembrane helix</keyword>
<proteinExistence type="predicted"/>
<feature type="non-terminal residue" evidence="6">
    <location>
        <position position="1"/>
    </location>
</feature>
<dbReference type="InterPro" id="IPR036286">
    <property type="entry name" value="LexA/Signal_pep-like_sf"/>
</dbReference>
<evidence type="ECO:0000313" key="6">
    <source>
        <dbReference type="EMBL" id="GAH72398.1"/>
    </source>
</evidence>
<evidence type="ECO:0000256" key="2">
    <source>
        <dbReference type="ARBA" id="ARBA00022692"/>
    </source>
</evidence>
<dbReference type="InterPro" id="IPR019533">
    <property type="entry name" value="Peptidase_S26"/>
</dbReference>
<evidence type="ECO:0000256" key="5">
    <source>
        <dbReference type="SAM" id="Phobius"/>
    </source>
</evidence>
<accession>X1JRG9</accession>
<dbReference type="AlphaFoldDB" id="X1JRG9"/>
<dbReference type="NCBIfam" id="TIGR02228">
    <property type="entry name" value="sigpep_I_arch"/>
    <property type="match status" value="1"/>
</dbReference>